<feature type="region of interest" description="Disordered" evidence="1">
    <location>
        <begin position="43"/>
        <end position="71"/>
    </location>
</feature>
<dbReference type="SUPFAM" id="SSF53098">
    <property type="entry name" value="Ribonuclease H-like"/>
    <property type="match status" value="1"/>
</dbReference>
<proteinExistence type="predicted"/>
<comment type="caution">
    <text evidence="3">The sequence shown here is derived from an EMBL/GenBank/DDBJ whole genome shotgun (WGS) entry which is preliminary data.</text>
</comment>
<dbReference type="InterPro" id="IPR036397">
    <property type="entry name" value="RNaseH_sf"/>
</dbReference>
<evidence type="ECO:0000256" key="1">
    <source>
        <dbReference type="SAM" id="MobiDB-lite"/>
    </source>
</evidence>
<keyword evidence="4" id="KW-1185">Reference proteome</keyword>
<dbReference type="EMBL" id="JBHFQA010000023">
    <property type="protein sequence ID" value="KAL2077914.1"/>
    <property type="molecule type" value="Genomic_DNA"/>
</dbReference>
<name>A0ABD1ISS0_9TELE</name>
<dbReference type="Pfam" id="PF00075">
    <property type="entry name" value="RNase_H"/>
    <property type="match status" value="1"/>
</dbReference>
<dbReference type="Gene3D" id="3.30.420.10">
    <property type="entry name" value="Ribonuclease H-like superfamily/Ribonuclease H"/>
    <property type="match status" value="1"/>
</dbReference>
<dbReference type="InterPro" id="IPR002156">
    <property type="entry name" value="RNaseH_domain"/>
</dbReference>
<evidence type="ECO:0000313" key="3">
    <source>
        <dbReference type="EMBL" id="KAL2077914.1"/>
    </source>
</evidence>
<dbReference type="InterPro" id="IPR012337">
    <property type="entry name" value="RNaseH-like_sf"/>
</dbReference>
<sequence>MSGSGKEPPDLGDLDLFSEGLGCDTGQDFRNDLEDIELEEDGMSTISEGSQKDEEFQLVGRQRRKRKDRATPDCPILEQRRREVKVVMKFQKTGLLNPLQVSEAIHKLVGDVLAVKPLRDGSLLIVCRDRDQHMGLLQCKNLLGINVKVQDWAERGHVLTVISGVPTDLTEEDIQTNVKFVRVTRVKHLPVTRGGIKQPSLSVLLTLQERKQPDGTSSCRQDLLNYINQLLFELTQQGLFIQFVWVPAHRGVEGNEAADKLAKDATTATDVHLVIPLSRSEVKVLIKNNVSKLWQKEWNKEQRGRHLYQVQKQITRNKSGYAGRQEKVWFSRLRIGHTGLNSSLFRINKHPTDLCDHCGVIEDVEHVLLHCIHYSRQREGMKAAMEVAKLTLSLENLLEN</sequence>
<reference evidence="3 4" key="1">
    <citation type="submission" date="2024-09" db="EMBL/GenBank/DDBJ databases">
        <title>A chromosome-level genome assembly of Gray's grenadier anchovy, Coilia grayii.</title>
        <authorList>
            <person name="Fu Z."/>
        </authorList>
    </citation>
    <scope>NUCLEOTIDE SEQUENCE [LARGE SCALE GENOMIC DNA]</scope>
    <source>
        <strain evidence="3">G4</strain>
        <tissue evidence="3">Muscle</tissue>
    </source>
</reference>
<dbReference type="AlphaFoldDB" id="A0ABD1ISS0"/>
<gene>
    <name evidence="3" type="ORF">ACEWY4_025599</name>
</gene>
<feature type="domain" description="RNase H type-1" evidence="2">
    <location>
        <begin position="211"/>
        <end position="265"/>
    </location>
</feature>
<accession>A0ABD1ISS0</accession>
<evidence type="ECO:0000259" key="2">
    <source>
        <dbReference type="Pfam" id="PF00075"/>
    </source>
</evidence>
<evidence type="ECO:0000313" key="4">
    <source>
        <dbReference type="Proteomes" id="UP001591681"/>
    </source>
</evidence>
<protein>
    <recommendedName>
        <fullName evidence="2">RNase H type-1 domain-containing protein</fullName>
    </recommendedName>
</protein>
<organism evidence="3 4">
    <name type="scientific">Coilia grayii</name>
    <name type="common">Gray's grenadier anchovy</name>
    <dbReference type="NCBI Taxonomy" id="363190"/>
    <lineage>
        <taxon>Eukaryota</taxon>
        <taxon>Metazoa</taxon>
        <taxon>Chordata</taxon>
        <taxon>Craniata</taxon>
        <taxon>Vertebrata</taxon>
        <taxon>Euteleostomi</taxon>
        <taxon>Actinopterygii</taxon>
        <taxon>Neopterygii</taxon>
        <taxon>Teleostei</taxon>
        <taxon>Clupei</taxon>
        <taxon>Clupeiformes</taxon>
        <taxon>Clupeoidei</taxon>
        <taxon>Engraulidae</taxon>
        <taxon>Coilinae</taxon>
        <taxon>Coilia</taxon>
    </lineage>
</organism>
<dbReference type="Proteomes" id="UP001591681">
    <property type="component" value="Unassembled WGS sequence"/>
</dbReference>